<gene>
    <name evidence="1" type="ordered locus">SM11_pC0570</name>
</gene>
<organism evidence="1 2">
    <name type="scientific">Sinorhizobium meliloti (strain SM11)</name>
    <dbReference type="NCBI Taxonomy" id="707241"/>
    <lineage>
        <taxon>Bacteria</taxon>
        <taxon>Pseudomonadati</taxon>
        <taxon>Pseudomonadota</taxon>
        <taxon>Alphaproteobacteria</taxon>
        <taxon>Hyphomicrobiales</taxon>
        <taxon>Rhizobiaceae</taxon>
        <taxon>Sinorhizobium/Ensifer group</taxon>
        <taxon>Sinorhizobium</taxon>
    </lineage>
</organism>
<dbReference type="HOGENOM" id="CLU_1947389_0_0_5"/>
<reference evidence="1 2" key="1">
    <citation type="journal article" date="2011" name="J. Biotechnol.">
        <title>The complete genome sequence of the dominant Sinorhizobium meliloti field isolate SM11 extends the S. meliloti pan-genome.</title>
        <authorList>
            <person name="Schneiker-Bekel S."/>
            <person name="Wibberg D."/>
            <person name="Bekel T."/>
            <person name="Blom J."/>
            <person name="Linke B."/>
            <person name="Neuweger H."/>
            <person name="Stiens M."/>
            <person name="Vorholter F.J."/>
            <person name="Weidner S."/>
            <person name="Goesmann A."/>
            <person name="Puhler A."/>
            <person name="Schluter A."/>
        </authorList>
    </citation>
    <scope>NUCLEOTIDE SEQUENCE [LARGE SCALE GENOMIC DNA]</scope>
    <source>
        <strain evidence="1 2">SM11</strain>
        <plasmid evidence="2">pSmeSM11c</plasmid>
    </source>
</reference>
<proteinExistence type="predicted"/>
<evidence type="ECO:0000313" key="1">
    <source>
        <dbReference type="EMBL" id="AEH81642.1"/>
    </source>
</evidence>
<name>F7XDL8_SINMM</name>
<geneLocation type="plasmid" evidence="1 2">
    <name>pSmeSM11c</name>
</geneLocation>
<evidence type="ECO:0000313" key="2">
    <source>
        <dbReference type="Proteomes" id="UP000009045"/>
    </source>
</evidence>
<keyword evidence="1" id="KW-0614">Plasmid</keyword>
<dbReference type="KEGG" id="smx:SM11_pC0570"/>
<dbReference type="Proteomes" id="UP000009045">
    <property type="component" value="Plasmid pSmeSM11c"/>
</dbReference>
<sequence>MRVHKALSFCVTVRKAAVALTLGSLVVLPSRDDVDLVAGNADILEQVIVQLRKRPEGPAIALVGANFRKYMDQIHGASSCCAFCAVTKSIQIGLVPLTSIQICIVLQWRAGKSPPPCLICEVSGTRLFS</sequence>
<dbReference type="AlphaFoldDB" id="F7XDL8"/>
<protein>
    <submittedName>
        <fullName evidence="1">Uncharacterized protein</fullName>
    </submittedName>
</protein>
<accession>F7XDL8</accession>
<dbReference type="EMBL" id="CP001831">
    <property type="protein sequence ID" value="AEH81642.1"/>
    <property type="molecule type" value="Genomic_DNA"/>
</dbReference>